<protein>
    <submittedName>
        <fullName evidence="1">Uncharacterized protein</fullName>
    </submittedName>
</protein>
<evidence type="ECO:0000313" key="2">
    <source>
        <dbReference type="Proteomes" id="UP001062846"/>
    </source>
</evidence>
<sequence length="154" mass="16552">MEVRPPAGSFLNDLLFCLMVVEDSGLLLFGDSDLGLLLIGFEVLAGLFKVWAAIVLPGQLVLRLNGWCGSGVVGGVAVGPPTESFLIDIWFCLTAVEDSGMPSVWLLSEIYSWAFWVSFKEEFGGGFWAPLVSSSLVGFMARPGGAMLLVVWVC</sequence>
<proteinExistence type="predicted"/>
<gene>
    <name evidence="1" type="ORF">RHMOL_Rhmol09G0069500</name>
</gene>
<dbReference type="Proteomes" id="UP001062846">
    <property type="component" value="Chromosome 9"/>
</dbReference>
<organism evidence="1 2">
    <name type="scientific">Rhododendron molle</name>
    <name type="common">Chinese azalea</name>
    <name type="synonym">Azalea mollis</name>
    <dbReference type="NCBI Taxonomy" id="49168"/>
    <lineage>
        <taxon>Eukaryota</taxon>
        <taxon>Viridiplantae</taxon>
        <taxon>Streptophyta</taxon>
        <taxon>Embryophyta</taxon>
        <taxon>Tracheophyta</taxon>
        <taxon>Spermatophyta</taxon>
        <taxon>Magnoliopsida</taxon>
        <taxon>eudicotyledons</taxon>
        <taxon>Gunneridae</taxon>
        <taxon>Pentapetalae</taxon>
        <taxon>asterids</taxon>
        <taxon>Ericales</taxon>
        <taxon>Ericaceae</taxon>
        <taxon>Ericoideae</taxon>
        <taxon>Rhodoreae</taxon>
        <taxon>Rhododendron</taxon>
    </lineage>
</organism>
<comment type="caution">
    <text evidence="1">The sequence shown here is derived from an EMBL/GenBank/DDBJ whole genome shotgun (WGS) entry which is preliminary data.</text>
</comment>
<evidence type="ECO:0000313" key="1">
    <source>
        <dbReference type="EMBL" id="KAI8538034.1"/>
    </source>
</evidence>
<keyword evidence="2" id="KW-1185">Reference proteome</keyword>
<dbReference type="EMBL" id="CM046396">
    <property type="protein sequence ID" value="KAI8538034.1"/>
    <property type="molecule type" value="Genomic_DNA"/>
</dbReference>
<accession>A0ACC0MAW7</accession>
<name>A0ACC0MAW7_RHOML</name>
<reference evidence="1" key="1">
    <citation type="submission" date="2022-02" db="EMBL/GenBank/DDBJ databases">
        <title>Plant Genome Project.</title>
        <authorList>
            <person name="Zhang R.-G."/>
        </authorList>
    </citation>
    <scope>NUCLEOTIDE SEQUENCE</scope>
    <source>
        <strain evidence="1">AT1</strain>
    </source>
</reference>